<accession>A0A6M2DZD2</accession>
<proteinExistence type="predicted"/>
<evidence type="ECO:0000313" key="1">
    <source>
        <dbReference type="EMBL" id="NOV51433.1"/>
    </source>
</evidence>
<reference evidence="1" key="1">
    <citation type="submission" date="2020-03" db="EMBL/GenBank/DDBJ databases">
        <title>Transcriptomic Profiling of the Digestive Tract of the Rat Flea, Xenopsylla cheopis, Following Blood Feeding and Infection with Yersinia pestis.</title>
        <authorList>
            <person name="Bland D.M."/>
            <person name="Martens C.A."/>
            <person name="Virtaneva K."/>
            <person name="Kanakabandi K."/>
            <person name="Long D."/>
            <person name="Rosenke R."/>
            <person name="Saturday G.A."/>
            <person name="Hoyt F.H."/>
            <person name="Bruno D.P."/>
            <person name="Ribeiro J.M.C."/>
            <person name="Hinnebusch J."/>
        </authorList>
    </citation>
    <scope>NUCLEOTIDE SEQUENCE</scope>
</reference>
<organism evidence="1">
    <name type="scientific">Xenopsylla cheopis</name>
    <name type="common">Oriental rat flea</name>
    <name type="synonym">Pulex cheopis</name>
    <dbReference type="NCBI Taxonomy" id="163159"/>
    <lineage>
        <taxon>Eukaryota</taxon>
        <taxon>Metazoa</taxon>
        <taxon>Ecdysozoa</taxon>
        <taxon>Arthropoda</taxon>
        <taxon>Hexapoda</taxon>
        <taxon>Insecta</taxon>
        <taxon>Pterygota</taxon>
        <taxon>Neoptera</taxon>
        <taxon>Endopterygota</taxon>
        <taxon>Siphonaptera</taxon>
        <taxon>Pulicidae</taxon>
        <taxon>Xenopsyllinae</taxon>
        <taxon>Xenopsylla</taxon>
    </lineage>
</organism>
<dbReference type="EMBL" id="GIIL01007707">
    <property type="protein sequence ID" value="NOV51433.1"/>
    <property type="molecule type" value="Transcribed_RNA"/>
</dbReference>
<dbReference type="AlphaFoldDB" id="A0A6M2DZD2"/>
<name>A0A6M2DZD2_XENCH</name>
<sequence length="102" mass="11327">MSSISCILLLPIHFTPSIFPSIASCSKQSVLRICPIQLVFLLMIVSNTVLSSPTLRNTSSFVTLSVHLILSILLQHHISKLCFFSVFLSVHLSDPYRAILQT</sequence>
<protein>
    <submittedName>
        <fullName evidence="1">Putative product</fullName>
    </submittedName>
</protein>